<sequence>MDTDLFTSHPGVVVFVARRGVWGARVGCGGPPPGARPAGAALRMSSVPGRGVAPLGAEAAAARASEGAPRQVSGRWLAPAPDPAAVVAAGSAAVRLVRVCRERSRVRVM</sequence>
<dbReference type="AlphaFoldDB" id="A0AAN9ZI51"/>
<reference evidence="1 2" key="1">
    <citation type="submission" date="2024-03" db="EMBL/GenBank/DDBJ databases">
        <title>The genome assembly and annotation of the cricket Gryllus longicercus Weissman &amp; Gray.</title>
        <authorList>
            <person name="Szrajer S."/>
            <person name="Gray D."/>
            <person name="Ylla G."/>
        </authorList>
    </citation>
    <scope>NUCLEOTIDE SEQUENCE [LARGE SCALE GENOMIC DNA]</scope>
    <source>
        <strain evidence="1">DAG 2021-001</strain>
        <tissue evidence="1">Whole body minus gut</tissue>
    </source>
</reference>
<comment type="caution">
    <text evidence="1">The sequence shown here is derived from an EMBL/GenBank/DDBJ whole genome shotgun (WGS) entry which is preliminary data.</text>
</comment>
<gene>
    <name evidence="1" type="ORF">R5R35_000217</name>
</gene>
<keyword evidence="2" id="KW-1185">Reference proteome</keyword>
<evidence type="ECO:0000313" key="1">
    <source>
        <dbReference type="EMBL" id="KAK7873434.1"/>
    </source>
</evidence>
<organism evidence="1 2">
    <name type="scientific">Gryllus longicercus</name>
    <dbReference type="NCBI Taxonomy" id="2509291"/>
    <lineage>
        <taxon>Eukaryota</taxon>
        <taxon>Metazoa</taxon>
        <taxon>Ecdysozoa</taxon>
        <taxon>Arthropoda</taxon>
        <taxon>Hexapoda</taxon>
        <taxon>Insecta</taxon>
        <taxon>Pterygota</taxon>
        <taxon>Neoptera</taxon>
        <taxon>Polyneoptera</taxon>
        <taxon>Orthoptera</taxon>
        <taxon>Ensifera</taxon>
        <taxon>Gryllidea</taxon>
        <taxon>Grylloidea</taxon>
        <taxon>Gryllidae</taxon>
        <taxon>Gryllinae</taxon>
        <taxon>Gryllus</taxon>
    </lineage>
</organism>
<accession>A0AAN9ZI51</accession>
<dbReference type="Proteomes" id="UP001378592">
    <property type="component" value="Unassembled WGS sequence"/>
</dbReference>
<protein>
    <submittedName>
        <fullName evidence="1">Uncharacterized protein</fullName>
    </submittedName>
</protein>
<dbReference type="EMBL" id="JAZDUA010000014">
    <property type="protein sequence ID" value="KAK7873434.1"/>
    <property type="molecule type" value="Genomic_DNA"/>
</dbReference>
<evidence type="ECO:0000313" key="2">
    <source>
        <dbReference type="Proteomes" id="UP001378592"/>
    </source>
</evidence>
<name>A0AAN9ZI51_9ORTH</name>
<proteinExistence type="predicted"/>